<organism evidence="2 3">
    <name type="scientific">Immersiella caudata</name>
    <dbReference type="NCBI Taxonomy" id="314043"/>
    <lineage>
        <taxon>Eukaryota</taxon>
        <taxon>Fungi</taxon>
        <taxon>Dikarya</taxon>
        <taxon>Ascomycota</taxon>
        <taxon>Pezizomycotina</taxon>
        <taxon>Sordariomycetes</taxon>
        <taxon>Sordariomycetidae</taxon>
        <taxon>Sordariales</taxon>
        <taxon>Lasiosphaeriaceae</taxon>
        <taxon>Immersiella</taxon>
    </lineage>
</organism>
<dbReference type="PANTHER" id="PTHR10828:SF50">
    <property type="entry name" value="REDUCTASE (ARC2), PUTATIVE (AFU_ORTHOLOGUE AFUA_6G13400)-RELATED"/>
    <property type="match status" value="1"/>
</dbReference>
<dbReference type="PANTHER" id="PTHR10828">
    <property type="entry name" value="M-PHASE INDUCER PHOSPHATASE DUAL SPECIFICITY PHOSPHATASE CDC25"/>
    <property type="match status" value="1"/>
</dbReference>
<comment type="caution">
    <text evidence="2">The sequence shown here is derived from an EMBL/GenBank/DDBJ whole genome shotgun (WGS) entry which is preliminary data.</text>
</comment>
<evidence type="ECO:0000313" key="2">
    <source>
        <dbReference type="EMBL" id="KAK0631268.1"/>
    </source>
</evidence>
<proteinExistence type="predicted"/>
<name>A0AA40CBI3_9PEZI</name>
<feature type="domain" description="Rhodanese" evidence="1">
    <location>
        <begin position="61"/>
        <end position="162"/>
    </location>
</feature>
<dbReference type="EMBL" id="JAULSU010000001">
    <property type="protein sequence ID" value="KAK0631268.1"/>
    <property type="molecule type" value="Genomic_DNA"/>
</dbReference>
<evidence type="ECO:0000259" key="1">
    <source>
        <dbReference type="PROSITE" id="PS50206"/>
    </source>
</evidence>
<dbReference type="SMART" id="SM00450">
    <property type="entry name" value="RHOD"/>
    <property type="match status" value="1"/>
</dbReference>
<dbReference type="AlphaFoldDB" id="A0AA40CBI3"/>
<reference evidence="2" key="1">
    <citation type="submission" date="2023-06" db="EMBL/GenBank/DDBJ databases">
        <title>Genome-scale phylogeny and comparative genomics of the fungal order Sordariales.</title>
        <authorList>
            <consortium name="Lawrence Berkeley National Laboratory"/>
            <person name="Hensen N."/>
            <person name="Bonometti L."/>
            <person name="Westerberg I."/>
            <person name="Brannstrom I.O."/>
            <person name="Guillou S."/>
            <person name="Cros-Aarteil S."/>
            <person name="Calhoun S."/>
            <person name="Haridas S."/>
            <person name="Kuo A."/>
            <person name="Mondo S."/>
            <person name="Pangilinan J."/>
            <person name="Riley R."/>
            <person name="Labutti K."/>
            <person name="Andreopoulos B."/>
            <person name="Lipzen A."/>
            <person name="Chen C."/>
            <person name="Yanf M."/>
            <person name="Daum C."/>
            <person name="Ng V."/>
            <person name="Clum A."/>
            <person name="Steindorff A."/>
            <person name="Ohm R."/>
            <person name="Martin F."/>
            <person name="Silar P."/>
            <person name="Natvig D."/>
            <person name="Lalanne C."/>
            <person name="Gautier V."/>
            <person name="Ament-Velasquez S.L."/>
            <person name="Kruys A."/>
            <person name="Hutchinson M.I."/>
            <person name="Powell A.J."/>
            <person name="Barry K."/>
            <person name="Miller A.N."/>
            <person name="Grigoriev I.V."/>
            <person name="Debuchy R."/>
            <person name="Gladieux P."/>
            <person name="Thoren M.H."/>
            <person name="Johannesson H."/>
        </authorList>
    </citation>
    <scope>NUCLEOTIDE SEQUENCE</scope>
    <source>
        <strain evidence="2">CBS 606.72</strain>
    </source>
</reference>
<dbReference type="PROSITE" id="PS50206">
    <property type="entry name" value="RHODANESE_3"/>
    <property type="match status" value="1"/>
</dbReference>
<dbReference type="InterPro" id="IPR036873">
    <property type="entry name" value="Rhodanese-like_dom_sf"/>
</dbReference>
<dbReference type="GO" id="GO:0005737">
    <property type="term" value="C:cytoplasm"/>
    <property type="evidence" value="ECO:0007669"/>
    <property type="project" value="TreeGrafter"/>
</dbReference>
<dbReference type="Proteomes" id="UP001175000">
    <property type="component" value="Unassembled WGS sequence"/>
</dbReference>
<dbReference type="SUPFAM" id="SSF52821">
    <property type="entry name" value="Rhodanese/Cell cycle control phosphatase"/>
    <property type="match status" value="1"/>
</dbReference>
<keyword evidence="3" id="KW-1185">Reference proteome</keyword>
<dbReference type="Gene3D" id="3.40.250.10">
    <property type="entry name" value="Rhodanese-like domain"/>
    <property type="match status" value="1"/>
</dbReference>
<gene>
    <name evidence="2" type="ORF">B0T14DRAFT_420410</name>
</gene>
<protein>
    <submittedName>
        <fullName evidence="2">Rhodanese-like domain-containing protein</fullName>
    </submittedName>
</protein>
<dbReference type="InterPro" id="IPR001763">
    <property type="entry name" value="Rhodanese-like_dom"/>
</dbReference>
<dbReference type="Pfam" id="PF00581">
    <property type="entry name" value="Rhodanese"/>
    <property type="match status" value="1"/>
</dbReference>
<dbReference type="GO" id="GO:0005634">
    <property type="term" value="C:nucleus"/>
    <property type="evidence" value="ECO:0007669"/>
    <property type="project" value="TreeGrafter"/>
</dbReference>
<dbReference type="GO" id="GO:0004725">
    <property type="term" value="F:protein tyrosine phosphatase activity"/>
    <property type="evidence" value="ECO:0007669"/>
    <property type="project" value="TreeGrafter"/>
</dbReference>
<sequence length="175" mass="19572">MSLHVHPNCLHMATRSDGTPWWTAFPSPKSTPRSISDQEVFRLLEDALGDHNNSAEKQQHQTKDFLLVDVRRTDFNGGTISTAINVPAHGFYVTRGGLYALCRQAGMKRVVFYCGQSNGRGPRCAAWMQDYIDEVGGADEMEALVLTGGIKGWVKEYGGKMIDGYEEEAWKEEEK</sequence>
<evidence type="ECO:0000313" key="3">
    <source>
        <dbReference type="Proteomes" id="UP001175000"/>
    </source>
</evidence>
<accession>A0AA40CBI3</accession>